<dbReference type="GO" id="GO:0006508">
    <property type="term" value="P:proteolysis"/>
    <property type="evidence" value="ECO:0007669"/>
    <property type="project" value="InterPro"/>
</dbReference>
<evidence type="ECO:0000259" key="4">
    <source>
        <dbReference type="Pfam" id="PF00656"/>
    </source>
</evidence>
<accession>A0A1Y2F270</accession>
<dbReference type="Gene3D" id="3.40.50.12660">
    <property type="match status" value="1"/>
</dbReference>
<organism evidence="5 6">
    <name type="scientific">Neocallimastix californiae</name>
    <dbReference type="NCBI Taxonomy" id="1754190"/>
    <lineage>
        <taxon>Eukaryota</taxon>
        <taxon>Fungi</taxon>
        <taxon>Fungi incertae sedis</taxon>
        <taxon>Chytridiomycota</taxon>
        <taxon>Chytridiomycota incertae sedis</taxon>
        <taxon>Neocallimastigomycetes</taxon>
        <taxon>Neocallimastigales</taxon>
        <taxon>Neocallimastigaceae</taxon>
        <taxon>Neocallimastix</taxon>
    </lineage>
</organism>
<gene>
    <name evidence="5" type="ORF">LY90DRAFT_399356</name>
</gene>
<keyword evidence="3" id="KW-0378">Hydrolase</keyword>
<evidence type="ECO:0000256" key="2">
    <source>
        <dbReference type="ARBA" id="ARBA00022703"/>
    </source>
</evidence>
<evidence type="ECO:0000256" key="1">
    <source>
        <dbReference type="ARBA" id="ARBA00009005"/>
    </source>
</evidence>
<evidence type="ECO:0000313" key="5">
    <source>
        <dbReference type="EMBL" id="ORY77968.1"/>
    </source>
</evidence>
<keyword evidence="2" id="KW-0053">Apoptosis</keyword>
<keyword evidence="6" id="KW-1185">Reference proteome</keyword>
<keyword evidence="3" id="KW-0645">Protease</keyword>
<dbReference type="PANTHER" id="PTHR48104">
    <property type="entry name" value="METACASPASE-4"/>
    <property type="match status" value="1"/>
</dbReference>
<keyword evidence="3" id="KW-0788">Thiol protease</keyword>
<dbReference type="GO" id="GO:0005737">
    <property type="term" value="C:cytoplasm"/>
    <property type="evidence" value="ECO:0007669"/>
    <property type="project" value="TreeGrafter"/>
</dbReference>
<dbReference type="InterPro" id="IPR011600">
    <property type="entry name" value="Pept_C14_caspase"/>
</dbReference>
<dbReference type="InterPro" id="IPR050452">
    <property type="entry name" value="Metacaspase"/>
</dbReference>
<evidence type="ECO:0000256" key="3">
    <source>
        <dbReference type="ARBA" id="ARBA00022807"/>
    </source>
</evidence>
<dbReference type="GO" id="GO:0006915">
    <property type="term" value="P:apoptotic process"/>
    <property type="evidence" value="ECO:0007669"/>
    <property type="project" value="UniProtKB-KW"/>
</dbReference>
<dbReference type="PANTHER" id="PTHR48104:SF30">
    <property type="entry name" value="METACASPASE-1"/>
    <property type="match status" value="1"/>
</dbReference>
<dbReference type="InterPro" id="IPR029030">
    <property type="entry name" value="Caspase-like_dom_sf"/>
</dbReference>
<name>A0A1Y2F270_9FUNG</name>
<dbReference type="Proteomes" id="UP000193920">
    <property type="component" value="Unassembled WGS sequence"/>
</dbReference>
<dbReference type="SUPFAM" id="SSF52129">
    <property type="entry name" value="Caspase-like"/>
    <property type="match status" value="1"/>
</dbReference>
<dbReference type="GO" id="GO:0004197">
    <property type="term" value="F:cysteine-type endopeptidase activity"/>
    <property type="evidence" value="ECO:0007669"/>
    <property type="project" value="InterPro"/>
</dbReference>
<comment type="caution">
    <text evidence="5">The sequence shown here is derived from an EMBL/GenBank/DDBJ whole genome shotgun (WGS) entry which is preliminary data.</text>
</comment>
<dbReference type="OrthoDB" id="3223806at2759"/>
<feature type="non-terminal residue" evidence="5">
    <location>
        <position position="1"/>
    </location>
</feature>
<protein>
    <submittedName>
        <fullName evidence="5">Peptidase C14</fullName>
    </submittedName>
</protein>
<dbReference type="EMBL" id="MCOG01000018">
    <property type="protein sequence ID" value="ORY77968.1"/>
    <property type="molecule type" value="Genomic_DNA"/>
</dbReference>
<dbReference type="AlphaFoldDB" id="A0A1Y2F270"/>
<feature type="domain" description="Peptidase C14 caspase" evidence="4">
    <location>
        <begin position="1"/>
        <end position="285"/>
    </location>
</feature>
<proteinExistence type="inferred from homology"/>
<comment type="similarity">
    <text evidence="1">Belongs to the peptidase C14B family.</text>
</comment>
<sequence length="296" mass="32958">KALLIGINYIGKSAQLNGCINDANNMKHFLTTKFGFSDAPGKMIVLTDDQKEKLKRPTRKNMINAMKWLVNDCKPGDSLFFYFSGHGGQAKDLDGDEVDGYDETILPVDFEQSGEIIDDEMNAIMVKPLPEGVRLTALFDSCHSGTALDLPYIYSDDGKLVIQQGPSQVDKLKNTFNSIDSGDILGAIDAAIELGDKKKAKMKAKKAKELTEKTRSSFADVIMLSGCMDSQTSADTRINGVFTGAISYAFIKALTTKRDMNYLELLRETKRYLIEFQQRPQLSTGRLMDMNQKFIM</sequence>
<reference evidence="5 6" key="1">
    <citation type="submission" date="2016-08" db="EMBL/GenBank/DDBJ databases">
        <title>A Parts List for Fungal Cellulosomes Revealed by Comparative Genomics.</title>
        <authorList>
            <consortium name="DOE Joint Genome Institute"/>
            <person name="Haitjema C.H."/>
            <person name="Gilmore S.P."/>
            <person name="Henske J.K."/>
            <person name="Solomon K.V."/>
            <person name="De Groot R."/>
            <person name="Kuo A."/>
            <person name="Mondo S.J."/>
            <person name="Salamov A.A."/>
            <person name="Labutti K."/>
            <person name="Zhao Z."/>
            <person name="Chiniquy J."/>
            <person name="Barry K."/>
            <person name="Brewer H.M."/>
            <person name="Purvine S.O."/>
            <person name="Wright A.T."/>
            <person name="Boxma B."/>
            <person name="Van Alen T."/>
            <person name="Hackstein J.H."/>
            <person name="Baker S.E."/>
            <person name="Grigoriev I.V."/>
            <person name="O'Malley M.A."/>
        </authorList>
    </citation>
    <scope>NUCLEOTIDE SEQUENCE [LARGE SCALE GENOMIC DNA]</scope>
    <source>
        <strain evidence="5 6">G1</strain>
    </source>
</reference>
<dbReference type="Pfam" id="PF00656">
    <property type="entry name" value="Peptidase_C14"/>
    <property type="match status" value="1"/>
</dbReference>
<evidence type="ECO:0000313" key="6">
    <source>
        <dbReference type="Proteomes" id="UP000193920"/>
    </source>
</evidence>